<dbReference type="Proteomes" id="UP000036356">
    <property type="component" value="Unassembled WGS sequence"/>
</dbReference>
<dbReference type="GO" id="GO:0016020">
    <property type="term" value="C:membrane"/>
    <property type="evidence" value="ECO:0007669"/>
    <property type="project" value="UniProtKB-SubCell"/>
</dbReference>
<keyword evidence="2 5" id="KW-0812">Transmembrane</keyword>
<dbReference type="Pfam" id="PF05105">
    <property type="entry name" value="Phage_holin_4_1"/>
    <property type="match status" value="1"/>
</dbReference>
<dbReference type="InterPro" id="IPR006480">
    <property type="entry name" value="Phage_holin_4_1"/>
</dbReference>
<evidence type="ECO:0000313" key="7">
    <source>
        <dbReference type="Proteomes" id="UP000036356"/>
    </source>
</evidence>
<evidence type="ECO:0000256" key="5">
    <source>
        <dbReference type="SAM" id="Phobius"/>
    </source>
</evidence>
<accession>A0A0J1FU02</accession>
<name>A0A0J1FU02_9FIRM</name>
<keyword evidence="7" id="KW-1185">Reference proteome</keyword>
<reference evidence="6 7" key="1">
    <citation type="submission" date="2015-06" db="EMBL/GenBank/DDBJ databases">
        <title>Draft genome of the moderately acidophilic sulfate reducer Candidatus Desulfosporosinus acididurans strain M1.</title>
        <authorList>
            <person name="Poehlein A."/>
            <person name="Petzsch P."/>
            <person name="Johnson B.D."/>
            <person name="Schloemann M."/>
            <person name="Daniel R."/>
            <person name="Muehling M."/>
        </authorList>
    </citation>
    <scope>NUCLEOTIDE SEQUENCE [LARGE SCALE GENOMIC DNA]</scope>
    <source>
        <strain evidence="6 7">M1</strain>
    </source>
</reference>
<proteinExistence type="predicted"/>
<keyword evidence="4 5" id="KW-0472">Membrane</keyword>
<sequence>MENTKRIAVTVGAILSWLVGGLDYLFQTLVIFIVIDYASGVAAAWIGGELSSSRGLRGIAKKTFIITLVVVADKIDFMLGGSDFWRNAVLWALIVNETFSILENGGRMGVKIPKVFYKALAVLQDKNSAE</sequence>
<evidence type="ECO:0000256" key="2">
    <source>
        <dbReference type="ARBA" id="ARBA00022692"/>
    </source>
</evidence>
<evidence type="ECO:0000256" key="1">
    <source>
        <dbReference type="ARBA" id="ARBA00004141"/>
    </source>
</evidence>
<evidence type="ECO:0000313" key="6">
    <source>
        <dbReference type="EMBL" id="KLU66777.1"/>
    </source>
</evidence>
<dbReference type="EMBL" id="LDZY01000004">
    <property type="protein sequence ID" value="KLU66777.1"/>
    <property type="molecule type" value="Genomic_DNA"/>
</dbReference>
<evidence type="ECO:0000256" key="3">
    <source>
        <dbReference type="ARBA" id="ARBA00022989"/>
    </source>
</evidence>
<dbReference type="NCBIfam" id="TIGR01593">
    <property type="entry name" value="holin_tox_secr"/>
    <property type="match status" value="1"/>
</dbReference>
<gene>
    <name evidence="6" type="ORF">DEAC_c14450</name>
</gene>
<feature type="transmembrane region" description="Helical" evidence="5">
    <location>
        <begin position="24"/>
        <end position="47"/>
    </location>
</feature>
<keyword evidence="3 5" id="KW-1133">Transmembrane helix</keyword>
<comment type="subcellular location">
    <subcellularLocation>
        <location evidence="1">Membrane</location>
        <topology evidence="1">Multi-pass membrane protein</topology>
    </subcellularLocation>
</comment>
<protein>
    <submittedName>
        <fullName evidence="6">Holin family protein</fullName>
    </submittedName>
</protein>
<dbReference type="STRING" id="476652.DEAC_c14450"/>
<dbReference type="AlphaFoldDB" id="A0A0J1FU02"/>
<evidence type="ECO:0000256" key="4">
    <source>
        <dbReference type="ARBA" id="ARBA00023136"/>
    </source>
</evidence>
<dbReference type="PATRIC" id="fig|476652.3.peg.1482"/>
<organism evidence="6 7">
    <name type="scientific">Desulfosporosinus acididurans</name>
    <dbReference type="NCBI Taxonomy" id="476652"/>
    <lineage>
        <taxon>Bacteria</taxon>
        <taxon>Bacillati</taxon>
        <taxon>Bacillota</taxon>
        <taxon>Clostridia</taxon>
        <taxon>Eubacteriales</taxon>
        <taxon>Desulfitobacteriaceae</taxon>
        <taxon>Desulfosporosinus</taxon>
    </lineage>
</organism>
<comment type="caution">
    <text evidence="6">The sequence shown here is derived from an EMBL/GenBank/DDBJ whole genome shotgun (WGS) entry which is preliminary data.</text>
</comment>
<dbReference type="RefSeq" id="WP_047809308.1">
    <property type="nucleotide sequence ID" value="NZ_LDZY01000004.1"/>
</dbReference>